<dbReference type="GO" id="GO:0009279">
    <property type="term" value="C:cell outer membrane"/>
    <property type="evidence" value="ECO:0007669"/>
    <property type="project" value="UniProtKB-SubCell"/>
</dbReference>
<evidence type="ECO:0000259" key="5">
    <source>
        <dbReference type="Pfam" id="PF07980"/>
    </source>
</evidence>
<reference evidence="6" key="1">
    <citation type="submission" date="2019-03" db="EMBL/GenBank/DDBJ databases">
        <title>Single cell metagenomics reveals metabolic interactions within the superorganism composed of flagellate Streblomastix strix and complex community of Bacteroidetes bacteria on its surface.</title>
        <authorList>
            <person name="Treitli S.C."/>
            <person name="Kolisko M."/>
            <person name="Husnik F."/>
            <person name="Keeling P."/>
            <person name="Hampl V."/>
        </authorList>
    </citation>
    <scope>NUCLEOTIDE SEQUENCE</scope>
    <source>
        <strain evidence="6">STM</strain>
    </source>
</reference>
<sequence>MKYKYSLKFFSYALFGLLTACDYLDVVPDSVATLDNAFSDRYTTEKYLSTCYWGMPKSAGWNENPGIFGALEMCFNKEGQTAGGMQYGLGLASPTSPKIDYWGGTGNMIRTLYGGIRECNTFMDNVMYVPDLPLYLRNRMYNETKLIKAYMHFYLLSYYGPICPLRENTPVNESTQGVRVNREKVDDCFAYIIELLDEIIASNALPNSIQNRTTELGRFTLPAAHFLKAKVLVYWASPLFNGNTDYNSFLDHNGEPFFNQTYNAELWTKAAEACKEAIAVCEEAGIRLYQKEDYVTSKQLPDSVLILQTLRGSVSDRWNVEIVWGNSSYPVNSGLQSPCMPRLEQGTSSSTSSRMSVPFAHVDQFYSNNGVPIDEDLDYDYTNRFNIRTGDAAHKYYIHQGEQTAAMNFNREARFYATLGFDRGKWYGNHYNNSPDDASQCLYPKARFGEFSSVFNPGDYNATGYFVKKLVSINTTFRDANSVSYENYPFPDMRFADLLLFCAEALNESKDAPDAEVYRYIDLVRERAGLAGVVESWAKHSMFPDKPATKSGMREIIQHERKIELACEGHYYWDSHRWKTALREQNRLIQGWNVAASNVNEYYTVATLYTQAFTYRDYFAPIPESDITKNPQLVQNPGW</sequence>
<organism evidence="6">
    <name type="scientific">termite gut metagenome</name>
    <dbReference type="NCBI Taxonomy" id="433724"/>
    <lineage>
        <taxon>unclassified sequences</taxon>
        <taxon>metagenomes</taxon>
        <taxon>organismal metagenomes</taxon>
    </lineage>
</organism>
<protein>
    <submittedName>
        <fullName evidence="6">RagB/SusD family nutrient uptake outer membrane protein</fullName>
    </submittedName>
</protein>
<dbReference type="Pfam" id="PF07980">
    <property type="entry name" value="SusD_RagB"/>
    <property type="match status" value="1"/>
</dbReference>
<evidence type="ECO:0000256" key="4">
    <source>
        <dbReference type="ARBA" id="ARBA00023237"/>
    </source>
</evidence>
<proteinExistence type="predicted"/>
<dbReference type="EMBL" id="SNRY01001390">
    <property type="protein sequence ID" value="KAA6331290.1"/>
    <property type="molecule type" value="Genomic_DNA"/>
</dbReference>
<gene>
    <name evidence="6" type="ORF">EZS27_020086</name>
</gene>
<dbReference type="InterPro" id="IPR011990">
    <property type="entry name" value="TPR-like_helical_dom_sf"/>
</dbReference>
<comment type="subcellular location">
    <subcellularLocation>
        <location evidence="1">Cell outer membrane</location>
    </subcellularLocation>
</comment>
<dbReference type="InterPro" id="IPR012944">
    <property type="entry name" value="SusD_RagB_dom"/>
</dbReference>
<evidence type="ECO:0000256" key="2">
    <source>
        <dbReference type="ARBA" id="ARBA00022729"/>
    </source>
</evidence>
<evidence type="ECO:0000313" key="6">
    <source>
        <dbReference type="EMBL" id="KAA6331290.1"/>
    </source>
</evidence>
<evidence type="ECO:0000256" key="3">
    <source>
        <dbReference type="ARBA" id="ARBA00023136"/>
    </source>
</evidence>
<name>A0A5J4RDP0_9ZZZZ</name>
<keyword evidence="4" id="KW-0998">Cell outer membrane</keyword>
<dbReference type="SUPFAM" id="SSF48452">
    <property type="entry name" value="TPR-like"/>
    <property type="match status" value="1"/>
</dbReference>
<accession>A0A5J4RDP0</accession>
<feature type="domain" description="RagB/SusD" evidence="5">
    <location>
        <begin position="341"/>
        <end position="639"/>
    </location>
</feature>
<keyword evidence="3" id="KW-0472">Membrane</keyword>
<dbReference type="AlphaFoldDB" id="A0A5J4RDP0"/>
<dbReference type="PROSITE" id="PS51257">
    <property type="entry name" value="PROKAR_LIPOPROTEIN"/>
    <property type="match status" value="1"/>
</dbReference>
<evidence type="ECO:0000256" key="1">
    <source>
        <dbReference type="ARBA" id="ARBA00004442"/>
    </source>
</evidence>
<dbReference type="Gene3D" id="1.25.40.390">
    <property type="match status" value="1"/>
</dbReference>
<comment type="caution">
    <text evidence="6">The sequence shown here is derived from an EMBL/GenBank/DDBJ whole genome shotgun (WGS) entry which is preliminary data.</text>
</comment>
<keyword evidence="2" id="KW-0732">Signal</keyword>